<gene>
    <name evidence="1" type="ORF">D8674_006236</name>
    <name evidence="2" type="ORF">D8674_006238</name>
</gene>
<dbReference type="EMBL" id="SMOL01000559">
    <property type="protein sequence ID" value="KAB2606519.1"/>
    <property type="molecule type" value="Genomic_DNA"/>
</dbReference>
<protein>
    <submittedName>
        <fullName evidence="1">Uncharacterized protein</fullName>
    </submittedName>
</protein>
<evidence type="ECO:0000313" key="2">
    <source>
        <dbReference type="EMBL" id="KAB2606521.1"/>
    </source>
</evidence>
<accession>A0A5N5FTV0</accession>
<name>A0A5N5FTV0_9ROSA</name>
<proteinExistence type="predicted"/>
<evidence type="ECO:0000313" key="1">
    <source>
        <dbReference type="EMBL" id="KAB2606519.1"/>
    </source>
</evidence>
<sequence>MDSIAFIVKLTKQIWNQWVKSVNFVEIDHSYSIRFGNLILQGINRSAIILESLQSKDWRAS</sequence>
<reference evidence="1 3" key="1">
    <citation type="submission" date="2019-09" db="EMBL/GenBank/DDBJ databases">
        <authorList>
            <person name="Ou C."/>
        </authorList>
    </citation>
    <scope>NUCLEOTIDE SEQUENCE [LARGE SCALE GENOMIC DNA]</scope>
    <source>
        <strain evidence="1">S2</strain>
        <tissue evidence="1">Leaf</tissue>
    </source>
</reference>
<dbReference type="Proteomes" id="UP000327157">
    <property type="component" value="Chromosome 11"/>
</dbReference>
<comment type="caution">
    <text evidence="1">The sequence shown here is derived from an EMBL/GenBank/DDBJ whole genome shotgun (WGS) entry which is preliminary data.</text>
</comment>
<reference evidence="3" key="2">
    <citation type="submission" date="2019-10" db="EMBL/GenBank/DDBJ databases">
        <title>A de novo genome assembly of a pear dwarfing rootstock.</title>
        <authorList>
            <person name="Wang F."/>
            <person name="Wang J."/>
            <person name="Li S."/>
            <person name="Zhang Y."/>
            <person name="Fang M."/>
            <person name="Ma L."/>
            <person name="Zhao Y."/>
            <person name="Jiang S."/>
        </authorList>
    </citation>
    <scope>NUCLEOTIDE SEQUENCE [LARGE SCALE GENOMIC DNA]</scope>
    <source>
        <strain evidence="2">S2</strain>
        <tissue evidence="2">Leaf</tissue>
    </source>
</reference>
<evidence type="ECO:0000313" key="3">
    <source>
        <dbReference type="Proteomes" id="UP000327157"/>
    </source>
</evidence>
<dbReference type="EMBL" id="SMOL01000559">
    <property type="protein sequence ID" value="KAB2606521.1"/>
    <property type="molecule type" value="Genomic_DNA"/>
</dbReference>
<reference evidence="1 3" key="3">
    <citation type="submission" date="2019-11" db="EMBL/GenBank/DDBJ databases">
        <title>A de novo genome assembly of a pear dwarfing rootstock.</title>
        <authorList>
            <person name="Wang F."/>
            <person name="Wang J."/>
            <person name="Li S."/>
            <person name="Zhang Y."/>
            <person name="Fang M."/>
            <person name="Ma L."/>
            <person name="Zhao Y."/>
            <person name="Jiang S."/>
        </authorList>
    </citation>
    <scope>NUCLEOTIDE SEQUENCE [LARGE SCALE GENOMIC DNA]</scope>
    <source>
        <strain evidence="1">S2</strain>
        <tissue evidence="1">Leaf</tissue>
    </source>
</reference>
<organism evidence="1 3">
    <name type="scientific">Pyrus ussuriensis x Pyrus communis</name>
    <dbReference type="NCBI Taxonomy" id="2448454"/>
    <lineage>
        <taxon>Eukaryota</taxon>
        <taxon>Viridiplantae</taxon>
        <taxon>Streptophyta</taxon>
        <taxon>Embryophyta</taxon>
        <taxon>Tracheophyta</taxon>
        <taxon>Spermatophyta</taxon>
        <taxon>Magnoliopsida</taxon>
        <taxon>eudicotyledons</taxon>
        <taxon>Gunneridae</taxon>
        <taxon>Pentapetalae</taxon>
        <taxon>rosids</taxon>
        <taxon>fabids</taxon>
        <taxon>Rosales</taxon>
        <taxon>Rosaceae</taxon>
        <taxon>Amygdaloideae</taxon>
        <taxon>Maleae</taxon>
        <taxon>Pyrus</taxon>
    </lineage>
</organism>
<dbReference type="AlphaFoldDB" id="A0A5N5FTV0"/>
<keyword evidence="3" id="KW-1185">Reference proteome</keyword>